<evidence type="ECO:0000313" key="2">
    <source>
        <dbReference type="EMBL" id="KAJ6225904.1"/>
    </source>
</evidence>
<comment type="caution">
    <text evidence="2">The sequence shown here is derived from an EMBL/GenBank/DDBJ whole genome shotgun (WGS) entry which is preliminary data.</text>
</comment>
<feature type="region of interest" description="Disordered" evidence="1">
    <location>
        <begin position="1"/>
        <end position="40"/>
    </location>
</feature>
<protein>
    <submittedName>
        <fullName evidence="2">Uncharacterized protein</fullName>
    </submittedName>
</protein>
<dbReference type="Proteomes" id="UP001142055">
    <property type="component" value="Chromosome 1"/>
</dbReference>
<keyword evidence="3" id="KW-1185">Reference proteome</keyword>
<proteinExistence type="predicted"/>
<name>A0A9Q0MI03_BLOTA</name>
<reference evidence="2" key="1">
    <citation type="submission" date="2022-12" db="EMBL/GenBank/DDBJ databases">
        <title>Genome assemblies of Blomia tropicalis.</title>
        <authorList>
            <person name="Cui Y."/>
        </authorList>
    </citation>
    <scope>NUCLEOTIDE SEQUENCE</scope>
    <source>
        <tissue evidence="2">Adult mites</tissue>
    </source>
</reference>
<feature type="non-terminal residue" evidence="2">
    <location>
        <position position="57"/>
    </location>
</feature>
<dbReference type="AlphaFoldDB" id="A0A9Q0MI03"/>
<accession>A0A9Q0MI03</accession>
<evidence type="ECO:0000313" key="3">
    <source>
        <dbReference type="Proteomes" id="UP001142055"/>
    </source>
</evidence>
<organism evidence="2 3">
    <name type="scientific">Blomia tropicalis</name>
    <name type="common">Mite</name>
    <dbReference type="NCBI Taxonomy" id="40697"/>
    <lineage>
        <taxon>Eukaryota</taxon>
        <taxon>Metazoa</taxon>
        <taxon>Ecdysozoa</taxon>
        <taxon>Arthropoda</taxon>
        <taxon>Chelicerata</taxon>
        <taxon>Arachnida</taxon>
        <taxon>Acari</taxon>
        <taxon>Acariformes</taxon>
        <taxon>Sarcoptiformes</taxon>
        <taxon>Astigmata</taxon>
        <taxon>Glycyphagoidea</taxon>
        <taxon>Echimyopodidae</taxon>
        <taxon>Blomia</taxon>
    </lineage>
</organism>
<evidence type="ECO:0000256" key="1">
    <source>
        <dbReference type="SAM" id="MobiDB-lite"/>
    </source>
</evidence>
<gene>
    <name evidence="2" type="ORF">RDWZM_004449</name>
</gene>
<feature type="compositionally biased region" description="Basic residues" evidence="1">
    <location>
        <begin position="7"/>
        <end position="23"/>
    </location>
</feature>
<sequence length="57" mass="6936">MKAIINRGRKKEKKKKKKLHSRRLMTNQYDRNEDSRDSMPFVRLGSVGQFRENERWG</sequence>
<dbReference type="EMBL" id="JAPWDV010000001">
    <property type="protein sequence ID" value="KAJ6225904.1"/>
    <property type="molecule type" value="Genomic_DNA"/>
</dbReference>